<comment type="similarity">
    <text evidence="6">Belongs to the CTF8 family.</text>
</comment>
<dbReference type="Pfam" id="PF09696">
    <property type="entry name" value="Ctf8"/>
    <property type="match status" value="1"/>
</dbReference>
<dbReference type="EMBL" id="JAANQT010001032">
    <property type="protein sequence ID" value="KAG1306957.1"/>
    <property type="molecule type" value="Genomic_DNA"/>
</dbReference>
<dbReference type="InterPro" id="IPR018607">
    <property type="entry name" value="Ctf8"/>
</dbReference>
<keyword evidence="5" id="KW-0131">Cell cycle</keyword>
<dbReference type="OrthoDB" id="121932at2759"/>
<organism evidence="7 8">
    <name type="scientific">Rhizopus oryzae</name>
    <name type="common">Mucormycosis agent</name>
    <name type="synonym">Rhizopus arrhizus var. delemar</name>
    <dbReference type="NCBI Taxonomy" id="64495"/>
    <lineage>
        <taxon>Eukaryota</taxon>
        <taxon>Fungi</taxon>
        <taxon>Fungi incertae sedis</taxon>
        <taxon>Mucoromycota</taxon>
        <taxon>Mucoromycotina</taxon>
        <taxon>Mucoromycetes</taxon>
        <taxon>Mucorales</taxon>
        <taxon>Mucorineae</taxon>
        <taxon>Rhizopodaceae</taxon>
        <taxon>Rhizopus</taxon>
    </lineage>
</organism>
<proteinExistence type="inferred from homology"/>
<evidence type="ECO:0000256" key="6">
    <source>
        <dbReference type="ARBA" id="ARBA00038447"/>
    </source>
</evidence>
<protein>
    <submittedName>
        <fullName evidence="7">Uncharacterized protein</fullName>
    </submittedName>
</protein>
<sequence length="117" mass="13240">MVNIIIQPHNTSCQRQDLVILEFQGGFNSSEVVDLSDVNIGNLSLNENSAELVVGHQRLLGKKVKLAKPFAAIHKRVDSMENYYDVVCIIKEKYVFFQRPALFVPENLRNLARIGRG</sequence>
<gene>
    <name evidence="7" type="ORF">G6F64_007186</name>
</gene>
<dbReference type="GO" id="GO:0031390">
    <property type="term" value="C:Ctf18 RFC-like complex"/>
    <property type="evidence" value="ECO:0007669"/>
    <property type="project" value="InterPro"/>
</dbReference>
<dbReference type="AlphaFoldDB" id="A0A9P7BQV0"/>
<evidence type="ECO:0000256" key="3">
    <source>
        <dbReference type="ARBA" id="ARBA00023125"/>
    </source>
</evidence>
<keyword evidence="8" id="KW-1185">Reference proteome</keyword>
<evidence type="ECO:0000256" key="5">
    <source>
        <dbReference type="ARBA" id="ARBA00023306"/>
    </source>
</evidence>
<dbReference type="PANTHER" id="PTHR28605">
    <property type="entry name" value="CTF8, CHROMOSOME TRANSMISSION FIDELITY FACTOR 8 HOMOLOG (S. CEREVISIAE)"/>
    <property type="match status" value="1"/>
</dbReference>
<keyword evidence="2" id="KW-0235">DNA replication</keyword>
<dbReference type="PANTHER" id="PTHR28605:SF1">
    <property type="entry name" value="CHROMOSOME TRANSMISSION FIDELITY FACTOR 8"/>
    <property type="match status" value="1"/>
</dbReference>
<comment type="caution">
    <text evidence="7">The sequence shown here is derived from an EMBL/GenBank/DDBJ whole genome shotgun (WGS) entry which is preliminary data.</text>
</comment>
<keyword evidence="4" id="KW-0539">Nucleus</keyword>
<evidence type="ECO:0000313" key="8">
    <source>
        <dbReference type="Proteomes" id="UP000716291"/>
    </source>
</evidence>
<reference evidence="7" key="1">
    <citation type="journal article" date="2020" name="Microb. Genom.">
        <title>Genetic diversity of clinical and environmental Mucorales isolates obtained from an investigation of mucormycosis cases among solid organ transplant recipients.</title>
        <authorList>
            <person name="Nguyen M.H."/>
            <person name="Kaul D."/>
            <person name="Muto C."/>
            <person name="Cheng S.J."/>
            <person name="Richter R.A."/>
            <person name="Bruno V.M."/>
            <person name="Liu G."/>
            <person name="Beyhan S."/>
            <person name="Sundermann A.J."/>
            <person name="Mounaud S."/>
            <person name="Pasculle A.W."/>
            <person name="Nierman W.C."/>
            <person name="Driscoll E."/>
            <person name="Cumbie R."/>
            <person name="Clancy C.J."/>
            <person name="Dupont C.L."/>
        </authorList>
    </citation>
    <scope>NUCLEOTIDE SEQUENCE</scope>
    <source>
        <strain evidence="7">GL11</strain>
    </source>
</reference>
<name>A0A9P7BQV0_RHIOR</name>
<comment type="subcellular location">
    <subcellularLocation>
        <location evidence="1">Nucleus</location>
    </subcellularLocation>
</comment>
<evidence type="ECO:0000256" key="4">
    <source>
        <dbReference type="ARBA" id="ARBA00023242"/>
    </source>
</evidence>
<accession>A0A9P7BQV0</accession>
<keyword evidence="3" id="KW-0238">DNA-binding</keyword>
<evidence type="ECO:0000256" key="1">
    <source>
        <dbReference type="ARBA" id="ARBA00004123"/>
    </source>
</evidence>
<evidence type="ECO:0000256" key="2">
    <source>
        <dbReference type="ARBA" id="ARBA00022705"/>
    </source>
</evidence>
<dbReference type="Proteomes" id="UP000716291">
    <property type="component" value="Unassembled WGS sequence"/>
</dbReference>
<evidence type="ECO:0000313" key="7">
    <source>
        <dbReference type="EMBL" id="KAG1306957.1"/>
    </source>
</evidence>
<dbReference type="GO" id="GO:0003677">
    <property type="term" value="F:DNA binding"/>
    <property type="evidence" value="ECO:0007669"/>
    <property type="project" value="UniProtKB-KW"/>
</dbReference>
<dbReference type="GO" id="GO:0006260">
    <property type="term" value="P:DNA replication"/>
    <property type="evidence" value="ECO:0007669"/>
    <property type="project" value="UniProtKB-KW"/>
</dbReference>
<dbReference type="GO" id="GO:0007064">
    <property type="term" value="P:mitotic sister chromatid cohesion"/>
    <property type="evidence" value="ECO:0007669"/>
    <property type="project" value="InterPro"/>
</dbReference>